<gene>
    <name evidence="2" type="ORF">GSONMT00038743001</name>
</gene>
<reference evidence="2" key="1">
    <citation type="journal article" date="2014" name="Nat. Commun.">
        <title>The rainbow trout genome provides novel insights into evolution after whole-genome duplication in vertebrates.</title>
        <authorList>
            <person name="Berthelot C."/>
            <person name="Brunet F."/>
            <person name="Chalopin D."/>
            <person name="Juanchich A."/>
            <person name="Bernard M."/>
            <person name="Noel B."/>
            <person name="Bento P."/>
            <person name="Da Silva C."/>
            <person name="Labadie K."/>
            <person name="Alberti A."/>
            <person name="Aury J.M."/>
            <person name="Louis A."/>
            <person name="Dehais P."/>
            <person name="Bardou P."/>
            <person name="Montfort J."/>
            <person name="Klopp C."/>
            <person name="Cabau C."/>
            <person name="Gaspin C."/>
            <person name="Thorgaard G.H."/>
            <person name="Boussaha M."/>
            <person name="Quillet E."/>
            <person name="Guyomard R."/>
            <person name="Galiana D."/>
            <person name="Bobe J."/>
            <person name="Volff J.N."/>
            <person name="Genet C."/>
            <person name="Wincker P."/>
            <person name="Jaillon O."/>
            <person name="Roest Crollius H."/>
            <person name="Guiguen Y."/>
        </authorList>
    </citation>
    <scope>NUCLEOTIDE SEQUENCE [LARGE SCALE GENOMIC DNA]</scope>
</reference>
<protein>
    <submittedName>
        <fullName evidence="2">Uncharacterized protein</fullName>
    </submittedName>
</protein>
<dbReference type="AlphaFoldDB" id="A0A060WND3"/>
<reference evidence="2" key="2">
    <citation type="submission" date="2014-03" db="EMBL/GenBank/DDBJ databases">
        <authorList>
            <person name="Genoscope - CEA"/>
        </authorList>
    </citation>
    <scope>NUCLEOTIDE SEQUENCE</scope>
</reference>
<accession>A0A060WND3</accession>
<evidence type="ECO:0000313" key="2">
    <source>
        <dbReference type="EMBL" id="CDQ68893.1"/>
    </source>
</evidence>
<dbReference type="EMBL" id="FR904646">
    <property type="protein sequence ID" value="CDQ68893.1"/>
    <property type="molecule type" value="Genomic_DNA"/>
</dbReference>
<evidence type="ECO:0000313" key="3">
    <source>
        <dbReference type="Proteomes" id="UP000193380"/>
    </source>
</evidence>
<dbReference type="Proteomes" id="UP000193380">
    <property type="component" value="Unassembled WGS sequence"/>
</dbReference>
<name>A0A060WND3_ONCMY</name>
<feature type="region of interest" description="Disordered" evidence="1">
    <location>
        <begin position="48"/>
        <end position="93"/>
    </location>
</feature>
<feature type="compositionally biased region" description="Polar residues" evidence="1">
    <location>
        <begin position="82"/>
        <end position="93"/>
    </location>
</feature>
<sequence length="93" mass="9765">MSLLFSLSSPSLYCIGKRENAAELSVKPSSPKSDDSLTVSLTHSTMEVYNPPEDAAPPFDGMEGRATNGTRDSVASLPAGISNRSSYSLPATV</sequence>
<evidence type="ECO:0000256" key="1">
    <source>
        <dbReference type="SAM" id="MobiDB-lite"/>
    </source>
</evidence>
<organism evidence="2 3">
    <name type="scientific">Oncorhynchus mykiss</name>
    <name type="common">Rainbow trout</name>
    <name type="synonym">Salmo gairdneri</name>
    <dbReference type="NCBI Taxonomy" id="8022"/>
    <lineage>
        <taxon>Eukaryota</taxon>
        <taxon>Metazoa</taxon>
        <taxon>Chordata</taxon>
        <taxon>Craniata</taxon>
        <taxon>Vertebrata</taxon>
        <taxon>Euteleostomi</taxon>
        <taxon>Actinopterygii</taxon>
        <taxon>Neopterygii</taxon>
        <taxon>Teleostei</taxon>
        <taxon>Protacanthopterygii</taxon>
        <taxon>Salmoniformes</taxon>
        <taxon>Salmonidae</taxon>
        <taxon>Salmoninae</taxon>
        <taxon>Oncorhynchus</taxon>
    </lineage>
</organism>
<proteinExistence type="predicted"/>
<dbReference type="PaxDb" id="8022-A0A060WND3"/>
<dbReference type="STRING" id="8022.A0A060WND3"/>